<organism evidence="2 3">
    <name type="scientific">Gimesia aquarii</name>
    <dbReference type="NCBI Taxonomy" id="2527964"/>
    <lineage>
        <taxon>Bacteria</taxon>
        <taxon>Pseudomonadati</taxon>
        <taxon>Planctomycetota</taxon>
        <taxon>Planctomycetia</taxon>
        <taxon>Planctomycetales</taxon>
        <taxon>Planctomycetaceae</taxon>
        <taxon>Gimesia</taxon>
    </lineage>
</organism>
<dbReference type="KEGG" id="gaw:V144x_36440"/>
<gene>
    <name evidence="2" type="ORF">V144x_36440</name>
</gene>
<name>A0A517VYT5_9PLAN</name>
<feature type="transmembrane region" description="Helical" evidence="1">
    <location>
        <begin position="20"/>
        <end position="38"/>
    </location>
</feature>
<dbReference type="EMBL" id="CP037920">
    <property type="protein sequence ID" value="QDT98159.1"/>
    <property type="molecule type" value="Genomic_DNA"/>
</dbReference>
<dbReference type="AlphaFoldDB" id="A0A517VYT5"/>
<keyword evidence="1" id="KW-0472">Membrane</keyword>
<evidence type="ECO:0000256" key="1">
    <source>
        <dbReference type="SAM" id="Phobius"/>
    </source>
</evidence>
<dbReference type="Proteomes" id="UP000318704">
    <property type="component" value="Chromosome"/>
</dbReference>
<keyword evidence="1" id="KW-0812">Transmembrane</keyword>
<proteinExistence type="predicted"/>
<keyword evidence="1" id="KW-1133">Transmembrane helix</keyword>
<accession>A0A517VYT5</accession>
<reference evidence="2 3" key="1">
    <citation type="submission" date="2019-03" db="EMBL/GenBank/DDBJ databases">
        <title>Deep-cultivation of Planctomycetes and their phenomic and genomic characterization uncovers novel biology.</title>
        <authorList>
            <person name="Wiegand S."/>
            <person name="Jogler M."/>
            <person name="Boedeker C."/>
            <person name="Pinto D."/>
            <person name="Vollmers J."/>
            <person name="Rivas-Marin E."/>
            <person name="Kohn T."/>
            <person name="Peeters S.H."/>
            <person name="Heuer A."/>
            <person name="Rast P."/>
            <person name="Oberbeckmann S."/>
            <person name="Bunk B."/>
            <person name="Jeske O."/>
            <person name="Meyerdierks A."/>
            <person name="Storesund J.E."/>
            <person name="Kallscheuer N."/>
            <person name="Luecker S."/>
            <person name="Lage O.M."/>
            <person name="Pohl T."/>
            <person name="Merkel B.J."/>
            <person name="Hornburger P."/>
            <person name="Mueller R.-W."/>
            <person name="Bruemmer F."/>
            <person name="Labrenz M."/>
            <person name="Spormann A.M."/>
            <person name="Op den Camp H."/>
            <person name="Overmann J."/>
            <person name="Amann R."/>
            <person name="Jetten M.S.M."/>
            <person name="Mascher T."/>
            <person name="Medema M.H."/>
            <person name="Devos D.P."/>
            <person name="Kaster A.-K."/>
            <person name="Ovreas L."/>
            <person name="Rohde M."/>
            <person name="Galperin M.Y."/>
            <person name="Jogler C."/>
        </authorList>
    </citation>
    <scope>NUCLEOTIDE SEQUENCE [LARGE SCALE GENOMIC DNA]</scope>
    <source>
        <strain evidence="2 3">V144</strain>
    </source>
</reference>
<sequence>MNMLTKFWNDEAGFVVSSELVLIGTILVLGVVVGLATVRDQVVQELGDLALAISNINQSYSFSGVTGHTSSTAGSVFADQLDFCDTNLDPANAEPACISVQVAAENEGP</sequence>
<protein>
    <recommendedName>
        <fullName evidence="4">Branched-chain amino acid aminotransferase</fullName>
    </recommendedName>
</protein>
<evidence type="ECO:0000313" key="2">
    <source>
        <dbReference type="EMBL" id="QDT98159.1"/>
    </source>
</evidence>
<evidence type="ECO:0008006" key="4">
    <source>
        <dbReference type="Google" id="ProtNLM"/>
    </source>
</evidence>
<evidence type="ECO:0000313" key="3">
    <source>
        <dbReference type="Proteomes" id="UP000318704"/>
    </source>
</evidence>